<evidence type="ECO:0000256" key="1">
    <source>
        <dbReference type="SAM" id="MobiDB-lite"/>
    </source>
</evidence>
<dbReference type="PIRSF" id="PIRSF003095">
    <property type="entry name" value="Trigger_factor"/>
    <property type="match status" value="1"/>
</dbReference>
<dbReference type="GO" id="GO:0003755">
    <property type="term" value="F:peptidyl-prolyl cis-trans isomerase activity"/>
    <property type="evidence" value="ECO:0007669"/>
    <property type="project" value="UniProtKB-EC"/>
</dbReference>
<dbReference type="InterPro" id="IPR036611">
    <property type="entry name" value="Trigger_fac_ribosome-bd_sf"/>
</dbReference>
<dbReference type="GO" id="GO:0043022">
    <property type="term" value="F:ribosome binding"/>
    <property type="evidence" value="ECO:0007669"/>
    <property type="project" value="TreeGrafter"/>
</dbReference>
<comment type="caution">
    <text evidence="3">The sequence shown here is derived from an EMBL/GenBank/DDBJ whole genome shotgun (WGS) entry which is preliminary data.</text>
</comment>
<dbReference type="InterPro" id="IPR037041">
    <property type="entry name" value="Trigger_fac_C_sf"/>
</dbReference>
<dbReference type="InterPro" id="IPR027304">
    <property type="entry name" value="Trigger_fact/SurA_dom_sf"/>
</dbReference>
<dbReference type="PANTHER" id="PTHR30560:SF3">
    <property type="entry name" value="TRIGGER FACTOR-LIKE PROTEIN TIG, CHLOROPLASTIC"/>
    <property type="match status" value="1"/>
</dbReference>
<proteinExistence type="predicted"/>
<accession>A0A5J5IKS0</accession>
<dbReference type="NCBIfam" id="TIGR00115">
    <property type="entry name" value="tig"/>
    <property type="match status" value="1"/>
</dbReference>
<dbReference type="InterPro" id="IPR008881">
    <property type="entry name" value="Trigger_fac_ribosome-bd_bac"/>
</dbReference>
<evidence type="ECO:0000259" key="2">
    <source>
        <dbReference type="Pfam" id="PF05697"/>
    </source>
</evidence>
<dbReference type="GO" id="GO:0044183">
    <property type="term" value="F:protein folding chaperone"/>
    <property type="evidence" value="ECO:0007669"/>
    <property type="project" value="TreeGrafter"/>
</dbReference>
<dbReference type="PANTHER" id="PTHR30560">
    <property type="entry name" value="TRIGGER FACTOR CHAPERONE AND PEPTIDYL-PROLYL CIS/TRANS ISOMERASE"/>
    <property type="match status" value="1"/>
</dbReference>
<dbReference type="InterPro" id="IPR005215">
    <property type="entry name" value="Trig_fac"/>
</dbReference>
<dbReference type="Pfam" id="PF05697">
    <property type="entry name" value="Trigger_N"/>
    <property type="match status" value="1"/>
</dbReference>
<dbReference type="SUPFAM" id="SSF109998">
    <property type="entry name" value="Triger factor/SurA peptide-binding domain-like"/>
    <property type="match status" value="1"/>
</dbReference>
<name>A0A5J5IKS0_9BACT</name>
<dbReference type="Proteomes" id="UP000326903">
    <property type="component" value="Unassembled WGS sequence"/>
</dbReference>
<organism evidence="3 4">
    <name type="scientific">Ginsengibacter hankyongi</name>
    <dbReference type="NCBI Taxonomy" id="2607284"/>
    <lineage>
        <taxon>Bacteria</taxon>
        <taxon>Pseudomonadati</taxon>
        <taxon>Bacteroidota</taxon>
        <taxon>Chitinophagia</taxon>
        <taxon>Chitinophagales</taxon>
        <taxon>Chitinophagaceae</taxon>
        <taxon>Ginsengibacter</taxon>
    </lineage>
</organism>
<dbReference type="EMBL" id="VYQF01000001">
    <property type="protein sequence ID" value="KAA9041600.1"/>
    <property type="molecule type" value="Genomic_DNA"/>
</dbReference>
<feature type="region of interest" description="Disordered" evidence="1">
    <location>
        <begin position="432"/>
        <end position="454"/>
    </location>
</feature>
<keyword evidence="4" id="KW-1185">Reference proteome</keyword>
<dbReference type="GO" id="GO:0015031">
    <property type="term" value="P:protein transport"/>
    <property type="evidence" value="ECO:0007669"/>
    <property type="project" value="InterPro"/>
</dbReference>
<keyword evidence="3" id="KW-0413">Isomerase</keyword>
<evidence type="ECO:0000313" key="3">
    <source>
        <dbReference type="EMBL" id="KAA9041600.1"/>
    </source>
</evidence>
<reference evidence="3 4" key="1">
    <citation type="submission" date="2019-09" db="EMBL/GenBank/DDBJ databases">
        <title>Draft genome sequence of Ginsengibacter sp. BR5-29.</title>
        <authorList>
            <person name="Im W.-T."/>
        </authorList>
    </citation>
    <scope>NUCLEOTIDE SEQUENCE [LARGE SCALE GENOMIC DNA]</scope>
    <source>
        <strain evidence="3 4">BR5-29</strain>
    </source>
</reference>
<dbReference type="Gene3D" id="3.30.70.1050">
    <property type="entry name" value="Trigger factor ribosome-binding domain"/>
    <property type="match status" value="1"/>
</dbReference>
<evidence type="ECO:0000313" key="4">
    <source>
        <dbReference type="Proteomes" id="UP000326903"/>
    </source>
</evidence>
<gene>
    <name evidence="3" type="primary">tig</name>
    <name evidence="3" type="ORF">FW778_06135</name>
</gene>
<dbReference type="AlphaFoldDB" id="A0A5J5IKS0"/>
<dbReference type="Gene3D" id="1.10.3120.10">
    <property type="entry name" value="Trigger factor, C-terminal domain"/>
    <property type="match status" value="1"/>
</dbReference>
<dbReference type="GO" id="GO:0043335">
    <property type="term" value="P:protein unfolding"/>
    <property type="evidence" value="ECO:0007669"/>
    <property type="project" value="TreeGrafter"/>
</dbReference>
<feature type="domain" description="Trigger factor ribosome-binding bacterial" evidence="2">
    <location>
        <begin position="3"/>
        <end position="150"/>
    </location>
</feature>
<dbReference type="EC" id="5.2.1.8" evidence="3"/>
<sequence>MANVTKESIGNLHDKLTVKVSKEDYYPSFEKAIKDYSKKANIPGFRKGMVPTGMVKKMYGASIFYDEVIKAVEKEIQEYLTKEKPVIFAQPLPMESDMRNLDMSNPTDYEFPFEIGLKPEVSVDVLSKAKPYLYKVKVTNEMVDEEIEKLVTKHGNMKDAETVTGPENVLNVLFEESDAEGNPLPEALSKDNSILVKYFAEDFRPHLYGKSKDESVVLQLKNAFPEKEREWILSDLGLDKNDSSSGEKYFKMTITKIGLVEKKQLNEDFFSLIFPGKEIKTEEAFREAMKEELQQQWDAASKSQMHDQLYHILLETRLALPDEFLKRWIAIGGEKKKTPEEVEAEYPSFTNQLKWTLISDKIISENKIDVSEEELRNYMKEEVMRYFGQMNMGDNSEWIDSYIDRMMKDEKQVDSSYRKILTEKLFNFIETQVTPEEKQSSPEELLAMQHHHHH</sequence>
<dbReference type="GO" id="GO:0051083">
    <property type="term" value="P:'de novo' cotranslational protein folding"/>
    <property type="evidence" value="ECO:0007669"/>
    <property type="project" value="TreeGrafter"/>
</dbReference>
<protein>
    <submittedName>
        <fullName evidence="3">Trigger factor</fullName>
        <ecNumber evidence="3">5.2.1.8</ecNumber>
    </submittedName>
</protein>
<dbReference type="RefSeq" id="WP_150413720.1">
    <property type="nucleotide sequence ID" value="NZ_VYQF01000001.1"/>
</dbReference>
<dbReference type="SUPFAM" id="SSF102735">
    <property type="entry name" value="Trigger factor ribosome-binding domain"/>
    <property type="match status" value="1"/>
</dbReference>